<dbReference type="PANTHER" id="PTHR38781:SF1">
    <property type="entry name" value="ANTITOXIN DINJ-RELATED"/>
    <property type="match status" value="1"/>
</dbReference>
<evidence type="ECO:0000256" key="3">
    <source>
        <dbReference type="SAM" id="MobiDB-lite"/>
    </source>
</evidence>
<keyword evidence="2" id="KW-1277">Toxin-antitoxin system</keyword>
<name>A0A0R1XJ92_9LACO</name>
<dbReference type="AlphaFoldDB" id="A0A0R1XJ92"/>
<dbReference type="Gene3D" id="1.10.1220.10">
    <property type="entry name" value="Met repressor-like"/>
    <property type="match status" value="1"/>
</dbReference>
<dbReference type="RefSeq" id="WP_051225159.1">
    <property type="nucleotide sequence ID" value="NZ_AUEH01000009.1"/>
</dbReference>
<dbReference type="PATRIC" id="fig|1122147.4.peg.2314"/>
<protein>
    <submittedName>
        <fullName evidence="4">Uncharacterized protein</fullName>
    </submittedName>
</protein>
<gene>
    <name evidence="4" type="ORF">FC91_GL002235</name>
</gene>
<evidence type="ECO:0000313" key="4">
    <source>
        <dbReference type="EMBL" id="KRM27945.1"/>
    </source>
</evidence>
<sequence length="94" mass="10603">MDTKEPKRRIQAKIDADTADQVDDVLRRLGLSPSTLVNALYKRVAAEHRIPFELELTPREVAASRLADAAKDVRAETATTQEELDRWLTESGDR</sequence>
<feature type="compositionally biased region" description="Basic and acidic residues" evidence="3">
    <location>
        <begin position="83"/>
        <end position="94"/>
    </location>
</feature>
<dbReference type="OrthoDB" id="2191315at2"/>
<reference evidence="4 5" key="1">
    <citation type="journal article" date="2015" name="Genome Announc.">
        <title>Expanding the biotechnology potential of lactobacilli through comparative genomics of 213 strains and associated genera.</title>
        <authorList>
            <person name="Sun Z."/>
            <person name="Harris H.M."/>
            <person name="McCann A."/>
            <person name="Guo C."/>
            <person name="Argimon S."/>
            <person name="Zhang W."/>
            <person name="Yang X."/>
            <person name="Jeffery I.B."/>
            <person name="Cooney J.C."/>
            <person name="Kagawa T.F."/>
            <person name="Liu W."/>
            <person name="Song Y."/>
            <person name="Salvetti E."/>
            <person name="Wrobel A."/>
            <person name="Rasinkangas P."/>
            <person name="Parkhill J."/>
            <person name="Rea M.C."/>
            <person name="O'Sullivan O."/>
            <person name="Ritari J."/>
            <person name="Douillard F.P."/>
            <person name="Paul Ross R."/>
            <person name="Yang R."/>
            <person name="Briner A.E."/>
            <person name="Felis G.E."/>
            <person name="de Vos W.M."/>
            <person name="Barrangou R."/>
            <person name="Klaenhammer T.R."/>
            <person name="Caufield P.W."/>
            <person name="Cui Y."/>
            <person name="Zhang H."/>
            <person name="O'Toole P.W."/>
        </authorList>
    </citation>
    <scope>NUCLEOTIDE SEQUENCE [LARGE SCALE GENOMIC DNA]</scope>
    <source>
        <strain evidence="4 5">DSM 16991</strain>
    </source>
</reference>
<dbReference type="PANTHER" id="PTHR38781">
    <property type="entry name" value="ANTITOXIN DINJ-RELATED"/>
    <property type="match status" value="1"/>
</dbReference>
<dbReference type="InterPro" id="IPR013321">
    <property type="entry name" value="Arc_rbn_hlx_hlx"/>
</dbReference>
<feature type="region of interest" description="Disordered" evidence="3">
    <location>
        <begin position="73"/>
        <end position="94"/>
    </location>
</feature>
<proteinExistence type="inferred from homology"/>
<dbReference type="NCBIfam" id="TIGR02384">
    <property type="entry name" value="RelB_DinJ"/>
    <property type="match status" value="1"/>
</dbReference>
<dbReference type="Proteomes" id="UP000050949">
    <property type="component" value="Unassembled WGS sequence"/>
</dbReference>
<dbReference type="Pfam" id="PF04221">
    <property type="entry name" value="RelB"/>
    <property type="match status" value="1"/>
</dbReference>
<comment type="caution">
    <text evidence="4">The sequence shown here is derived from an EMBL/GenBank/DDBJ whole genome shotgun (WGS) entry which is preliminary data.</text>
</comment>
<accession>A0A0R1XJ92</accession>
<comment type="similarity">
    <text evidence="1">Belongs to the RelB/DinJ antitoxin family.</text>
</comment>
<dbReference type="InterPro" id="IPR007337">
    <property type="entry name" value="RelB/DinJ"/>
</dbReference>
<evidence type="ECO:0000256" key="1">
    <source>
        <dbReference type="ARBA" id="ARBA00010562"/>
    </source>
</evidence>
<dbReference type="eggNOG" id="COG3077">
    <property type="taxonomic scope" value="Bacteria"/>
</dbReference>
<evidence type="ECO:0000256" key="2">
    <source>
        <dbReference type="ARBA" id="ARBA00022649"/>
    </source>
</evidence>
<dbReference type="GO" id="GO:0006355">
    <property type="term" value="P:regulation of DNA-templated transcription"/>
    <property type="evidence" value="ECO:0007669"/>
    <property type="project" value="InterPro"/>
</dbReference>
<dbReference type="EMBL" id="AZFW01000039">
    <property type="protein sequence ID" value="KRM27945.1"/>
    <property type="molecule type" value="Genomic_DNA"/>
</dbReference>
<organism evidence="4 5">
    <name type="scientific">Schleiferilactobacillus harbinensis DSM 16991</name>
    <dbReference type="NCBI Taxonomy" id="1122147"/>
    <lineage>
        <taxon>Bacteria</taxon>
        <taxon>Bacillati</taxon>
        <taxon>Bacillota</taxon>
        <taxon>Bacilli</taxon>
        <taxon>Lactobacillales</taxon>
        <taxon>Lactobacillaceae</taxon>
        <taxon>Schleiferilactobacillus</taxon>
    </lineage>
</organism>
<dbReference type="GO" id="GO:0006351">
    <property type="term" value="P:DNA-templated transcription"/>
    <property type="evidence" value="ECO:0007669"/>
    <property type="project" value="TreeGrafter"/>
</dbReference>
<dbReference type="GeneID" id="78510935"/>
<evidence type="ECO:0000313" key="5">
    <source>
        <dbReference type="Proteomes" id="UP000050949"/>
    </source>
</evidence>